<dbReference type="PANTHER" id="PTHR23403:SF8">
    <property type="entry name" value="CYTOPLASMIC TREHALASE"/>
    <property type="match status" value="1"/>
</dbReference>
<keyword evidence="6" id="KW-1185">Reference proteome</keyword>
<feature type="compositionally biased region" description="Low complexity" evidence="3">
    <location>
        <begin position="674"/>
        <end position="686"/>
    </location>
</feature>
<evidence type="ECO:0000256" key="2">
    <source>
        <dbReference type="ARBA" id="ARBA00023295"/>
    </source>
</evidence>
<feature type="region of interest" description="Disordered" evidence="3">
    <location>
        <begin position="610"/>
        <end position="693"/>
    </location>
</feature>
<keyword evidence="4" id="KW-0732">Signal</keyword>
<dbReference type="InterPro" id="IPR008928">
    <property type="entry name" value="6-hairpin_glycosidase_sf"/>
</dbReference>
<dbReference type="SUPFAM" id="SSF48208">
    <property type="entry name" value="Six-hairpin glycosidases"/>
    <property type="match status" value="1"/>
</dbReference>
<dbReference type="PROSITE" id="PS00928">
    <property type="entry name" value="TREHALASE_2"/>
    <property type="match status" value="1"/>
</dbReference>
<dbReference type="Gene3D" id="1.50.10.10">
    <property type="match status" value="1"/>
</dbReference>
<dbReference type="Pfam" id="PF01204">
    <property type="entry name" value="Trehalase"/>
    <property type="match status" value="1"/>
</dbReference>
<feature type="compositionally biased region" description="Low complexity" evidence="3">
    <location>
        <begin position="615"/>
        <end position="647"/>
    </location>
</feature>
<dbReference type="GO" id="GO:0005993">
    <property type="term" value="P:trehalose catabolic process"/>
    <property type="evidence" value="ECO:0007669"/>
    <property type="project" value="TreeGrafter"/>
</dbReference>
<dbReference type="GO" id="GO:0004555">
    <property type="term" value="F:alpha,alpha-trehalase activity"/>
    <property type="evidence" value="ECO:0007669"/>
    <property type="project" value="InterPro"/>
</dbReference>
<dbReference type="NCBIfam" id="NF009774">
    <property type="entry name" value="PRK13271.1"/>
    <property type="match status" value="1"/>
</dbReference>
<evidence type="ECO:0000256" key="3">
    <source>
        <dbReference type="SAM" id="MobiDB-lite"/>
    </source>
</evidence>
<feature type="region of interest" description="Disordered" evidence="3">
    <location>
        <begin position="1"/>
        <end position="24"/>
    </location>
</feature>
<dbReference type="NCBIfam" id="NF009773">
    <property type="entry name" value="PRK13270.1"/>
    <property type="match status" value="1"/>
</dbReference>
<proteinExistence type="predicted"/>
<feature type="signal peptide" evidence="4">
    <location>
        <begin position="1"/>
        <end position="48"/>
    </location>
</feature>
<dbReference type="InterPro" id="IPR018232">
    <property type="entry name" value="Glyco_hydro_37_CS"/>
</dbReference>
<dbReference type="PANTHER" id="PTHR23403">
    <property type="entry name" value="TREHALASE"/>
    <property type="match status" value="1"/>
</dbReference>
<evidence type="ECO:0000256" key="1">
    <source>
        <dbReference type="ARBA" id="ARBA00022801"/>
    </source>
</evidence>
<keyword evidence="1" id="KW-0378">Hydrolase</keyword>
<gene>
    <name evidence="5" type="ORF">C7453_101277</name>
</gene>
<dbReference type="Proteomes" id="UP000254958">
    <property type="component" value="Unassembled WGS sequence"/>
</dbReference>
<keyword evidence="2" id="KW-0326">Glycosidase</keyword>
<sequence length="693" mass="73920">MTFSIPVRRPMGHGRDSATSPSFRRTRPRAVALLAAGLAWPLVPSAMAAPEAAPAQASAPVVATGSAPEPAQVSAPAVASGPALEPAQASVAAAAPGSAPASAADLLSPPSVALDGLFAAISAARIFADAKTAADAVPDRAPADLLAEYRRAKGEAGFDLTSFVAQHFSVPQQRLVSYRRHQDESVREYIDGMWDVLSRPPDRPPPFSSLLPLPEPYVVPGGRFRELYYWDSYFTLIGLSESGRFDLLRSTVRDIASLIDGYGHMPNGSRTYYLSRSEPPFFALMVDLLARHDGPQTYVAFLPELQREYDYWMEGAEGLAPGAAHRRVVRLADGTVMNRYWDDRDTPRDESYPQDIATAAASDRPAAEIYRNLRAGAESGWDYSSRWLADGHTLTTIHTTDLLPVDLNSLIAHLQQTLAHAYGVRGDQAQAQHYAQLATGRIAAIRRVMWDPAQGAFFDYDWTKQALTPVLSTATLVPLFLEVATPEQARAVAVTARARLLKAGGLVTTETATGQQWDAPNGWAPEEWMAIMGLARYGEDDLAREVATRWMARVVTTYQASGVLLEKYDVVSPSISPMGGAGGGEYPMQIGFGWTNGTLLGLMKRYPSATPPSVAPSAAAGPSAAAQPVAPASDTAGAAPLHAADAAQPVQRHDGDGQQDGAPGLVHGAGPGGHDQQQGGDTQGVLDQHRPAQ</sequence>
<dbReference type="EMBL" id="QQAW01000001">
    <property type="protein sequence ID" value="RDI40483.1"/>
    <property type="molecule type" value="Genomic_DNA"/>
</dbReference>
<protein>
    <submittedName>
        <fullName evidence="5">Alpha,alpha-trehalase</fullName>
    </submittedName>
</protein>
<evidence type="ECO:0000313" key="6">
    <source>
        <dbReference type="Proteomes" id="UP000254958"/>
    </source>
</evidence>
<dbReference type="InterPro" id="IPR012341">
    <property type="entry name" value="6hp_glycosidase-like_sf"/>
</dbReference>
<reference evidence="5 6" key="1">
    <citation type="submission" date="2018-07" db="EMBL/GenBank/DDBJ databases">
        <title>Genomic Encyclopedia of Type Strains, Phase IV (KMG-IV): sequencing the most valuable type-strain genomes for metagenomic binning, comparative biology and taxonomic classification.</title>
        <authorList>
            <person name="Goeker M."/>
        </authorList>
    </citation>
    <scope>NUCLEOTIDE SEQUENCE [LARGE SCALE GENOMIC DNA]</scope>
    <source>
        <strain evidence="5 6">DSM 5603</strain>
    </source>
</reference>
<accession>A0A370GES3</accession>
<dbReference type="InterPro" id="IPR001661">
    <property type="entry name" value="Glyco_hydro_37"/>
</dbReference>
<dbReference type="AlphaFoldDB" id="A0A370GES3"/>
<dbReference type="PRINTS" id="PR00744">
    <property type="entry name" value="GLHYDRLASE37"/>
</dbReference>
<organism evidence="5 6">
    <name type="scientific">Gluconacetobacter liquefaciens</name>
    <name type="common">Acetobacter liquefaciens</name>
    <dbReference type="NCBI Taxonomy" id="89584"/>
    <lineage>
        <taxon>Bacteria</taxon>
        <taxon>Pseudomonadati</taxon>
        <taxon>Pseudomonadota</taxon>
        <taxon>Alphaproteobacteria</taxon>
        <taxon>Acetobacterales</taxon>
        <taxon>Acetobacteraceae</taxon>
        <taxon>Gluconacetobacter</taxon>
    </lineage>
</organism>
<evidence type="ECO:0000313" key="5">
    <source>
        <dbReference type="EMBL" id="RDI40483.1"/>
    </source>
</evidence>
<name>A0A370GES3_GLULI</name>
<dbReference type="PROSITE" id="PS00927">
    <property type="entry name" value="TREHALASE_1"/>
    <property type="match status" value="1"/>
</dbReference>
<feature type="chain" id="PRO_5016638660" evidence="4">
    <location>
        <begin position="49"/>
        <end position="693"/>
    </location>
</feature>
<evidence type="ECO:0000256" key="4">
    <source>
        <dbReference type="SAM" id="SignalP"/>
    </source>
</evidence>
<comment type="caution">
    <text evidence="5">The sequence shown here is derived from an EMBL/GenBank/DDBJ whole genome shotgun (WGS) entry which is preliminary data.</text>
</comment>